<sequence length="271" mass="30719">MIQNTKSKILTDADYDIQSISSESDSLDWSILNDSKISAETASSSLPPSGIDLQDLAMRVKSRKGSIYHELRISGENFPPEPSATFASNQCKNRYRDIPCLDHSRVRLNDETSDYIHANFMDGYKRTNAYISAQERGKEKCRQYWPLEPGQSIGFGCFSAQNVHVEPFEAFQISHLELLNIETEESRKVFHFFYKSWPDYDVPKSASSLLDFCAQVNKKQESLLEMLSEGTQPPMVVHCSAGIGRTGTFCTMDICISRSVVLWILKRQCDT</sequence>
<dbReference type="InterPro" id="IPR016130">
    <property type="entry name" value="Tyr_Pase_AS"/>
</dbReference>
<reference evidence="5 6" key="1">
    <citation type="journal article" date="2019" name="Sci. Data">
        <title>Hybrid genome assembly and annotation of Danionella translucida.</title>
        <authorList>
            <person name="Kadobianskyi M."/>
            <person name="Schulze L."/>
            <person name="Schuelke M."/>
            <person name="Judkewitz B."/>
        </authorList>
    </citation>
    <scope>NUCLEOTIDE SEQUENCE [LARGE SCALE GENOMIC DNA]</scope>
    <source>
        <strain evidence="5 6">Bolton</strain>
    </source>
</reference>
<evidence type="ECO:0000313" key="5">
    <source>
        <dbReference type="EMBL" id="TRY56812.1"/>
    </source>
</evidence>
<dbReference type="SMART" id="SM00404">
    <property type="entry name" value="PTPc_motif"/>
    <property type="match status" value="1"/>
</dbReference>
<keyword evidence="2" id="KW-0378">Hydrolase</keyword>
<dbReference type="EC" id="3.1.3.48" evidence="1"/>
<dbReference type="AlphaFoldDB" id="A0A553MUE4"/>
<keyword evidence="6" id="KW-1185">Reference proteome</keyword>
<dbReference type="InterPro" id="IPR050348">
    <property type="entry name" value="Protein-Tyr_Phosphatase"/>
</dbReference>
<dbReference type="GO" id="GO:0004725">
    <property type="term" value="F:protein tyrosine phosphatase activity"/>
    <property type="evidence" value="ECO:0007669"/>
    <property type="project" value="UniProtKB-EC"/>
</dbReference>
<dbReference type="OrthoDB" id="8738623at2759"/>
<dbReference type="SMART" id="SM00194">
    <property type="entry name" value="PTPc"/>
    <property type="match status" value="1"/>
</dbReference>
<evidence type="ECO:0000256" key="1">
    <source>
        <dbReference type="ARBA" id="ARBA00013064"/>
    </source>
</evidence>
<evidence type="ECO:0000256" key="2">
    <source>
        <dbReference type="ARBA" id="ARBA00022912"/>
    </source>
</evidence>
<dbReference type="PROSITE" id="PS00383">
    <property type="entry name" value="TYR_PHOSPHATASE_1"/>
    <property type="match status" value="1"/>
</dbReference>
<accession>A0A553MUE4</accession>
<name>A0A553MUE4_9TELE</name>
<dbReference type="InterPro" id="IPR003595">
    <property type="entry name" value="Tyr_Pase_cat"/>
</dbReference>
<dbReference type="Gene3D" id="3.90.190.10">
    <property type="entry name" value="Protein tyrosine phosphatase superfamily"/>
    <property type="match status" value="2"/>
</dbReference>
<comment type="caution">
    <text evidence="5">The sequence shown here is derived from an EMBL/GenBank/DDBJ whole genome shotgun (WGS) entry which is preliminary data.</text>
</comment>
<keyword evidence="2" id="KW-0904">Protein phosphatase</keyword>
<evidence type="ECO:0000259" key="4">
    <source>
        <dbReference type="PROSITE" id="PS50056"/>
    </source>
</evidence>
<dbReference type="InterPro" id="IPR029021">
    <property type="entry name" value="Prot-tyrosine_phosphatase-like"/>
</dbReference>
<dbReference type="SUPFAM" id="SSF52799">
    <property type="entry name" value="(Phosphotyrosine protein) phosphatases II"/>
    <property type="match status" value="1"/>
</dbReference>
<proteinExistence type="predicted"/>
<feature type="domain" description="Tyrosine specific protein phosphatases" evidence="4">
    <location>
        <begin position="210"/>
        <end position="260"/>
    </location>
</feature>
<dbReference type="PROSITE" id="PS50056">
    <property type="entry name" value="TYR_PHOSPHATASE_2"/>
    <property type="match status" value="1"/>
</dbReference>
<evidence type="ECO:0000259" key="3">
    <source>
        <dbReference type="PROSITE" id="PS50055"/>
    </source>
</evidence>
<dbReference type="PRINTS" id="PR00700">
    <property type="entry name" value="PRTYPHPHTASE"/>
</dbReference>
<dbReference type="EMBL" id="SRMA01027258">
    <property type="protein sequence ID" value="TRY56812.1"/>
    <property type="molecule type" value="Genomic_DNA"/>
</dbReference>
<dbReference type="InterPro" id="IPR000242">
    <property type="entry name" value="PTP_cat"/>
</dbReference>
<dbReference type="PANTHER" id="PTHR19134:SF328">
    <property type="entry name" value="PROTEIN TYROSINE PHOSPHATASE NON-RECEPTOR TYPE 9B"/>
    <property type="match status" value="1"/>
</dbReference>
<dbReference type="Proteomes" id="UP000316079">
    <property type="component" value="Unassembled WGS sequence"/>
</dbReference>
<protein>
    <recommendedName>
        <fullName evidence="1">protein-tyrosine-phosphatase</fullName>
        <ecNumber evidence="1">3.1.3.48</ecNumber>
    </recommendedName>
</protein>
<evidence type="ECO:0000313" key="6">
    <source>
        <dbReference type="Proteomes" id="UP000316079"/>
    </source>
</evidence>
<dbReference type="PANTHER" id="PTHR19134">
    <property type="entry name" value="RECEPTOR-TYPE TYROSINE-PROTEIN PHOSPHATASE"/>
    <property type="match status" value="1"/>
</dbReference>
<dbReference type="Pfam" id="PF00102">
    <property type="entry name" value="Y_phosphatase"/>
    <property type="match status" value="1"/>
</dbReference>
<dbReference type="PROSITE" id="PS50055">
    <property type="entry name" value="TYR_PHOSPHATASE_PTP"/>
    <property type="match status" value="1"/>
</dbReference>
<feature type="domain" description="Tyrosine-protein phosphatase" evidence="3">
    <location>
        <begin position="83"/>
        <end position="258"/>
    </location>
</feature>
<organism evidence="5 6">
    <name type="scientific">Danionella cerebrum</name>
    <dbReference type="NCBI Taxonomy" id="2873325"/>
    <lineage>
        <taxon>Eukaryota</taxon>
        <taxon>Metazoa</taxon>
        <taxon>Chordata</taxon>
        <taxon>Craniata</taxon>
        <taxon>Vertebrata</taxon>
        <taxon>Euteleostomi</taxon>
        <taxon>Actinopterygii</taxon>
        <taxon>Neopterygii</taxon>
        <taxon>Teleostei</taxon>
        <taxon>Ostariophysi</taxon>
        <taxon>Cypriniformes</taxon>
        <taxon>Danionidae</taxon>
        <taxon>Danioninae</taxon>
        <taxon>Danionella</taxon>
    </lineage>
</organism>
<gene>
    <name evidence="5" type="ORF">DNTS_004086</name>
</gene>
<dbReference type="InterPro" id="IPR000387">
    <property type="entry name" value="Tyr_Pase_dom"/>
</dbReference>